<dbReference type="GO" id="GO:0007165">
    <property type="term" value="P:signal transduction"/>
    <property type="evidence" value="ECO:0007669"/>
    <property type="project" value="InterPro"/>
</dbReference>
<name>A0A809S161_9PROT</name>
<dbReference type="InterPro" id="IPR039315">
    <property type="entry name" value="CheW"/>
</dbReference>
<organism evidence="2 3">
    <name type="scientific">Candidatus Desulfobacillus denitrificans</name>
    <dbReference type="NCBI Taxonomy" id="2608985"/>
    <lineage>
        <taxon>Bacteria</taxon>
        <taxon>Pseudomonadati</taxon>
        <taxon>Pseudomonadota</taxon>
        <taxon>Betaproteobacteria</taxon>
        <taxon>Candidatus Desulfobacillus</taxon>
    </lineage>
</organism>
<dbReference type="EMBL" id="AP021857">
    <property type="protein sequence ID" value="BBO22176.1"/>
    <property type="molecule type" value="Genomic_DNA"/>
</dbReference>
<dbReference type="KEGG" id="ddz:DSYM_28750"/>
<dbReference type="InterPro" id="IPR002545">
    <property type="entry name" value="CheW-lke_dom"/>
</dbReference>
<dbReference type="SUPFAM" id="SSF50341">
    <property type="entry name" value="CheW-like"/>
    <property type="match status" value="1"/>
</dbReference>
<feature type="domain" description="CheW-like" evidence="1">
    <location>
        <begin position="28"/>
        <end position="166"/>
    </location>
</feature>
<dbReference type="Proteomes" id="UP000662914">
    <property type="component" value="Chromosome"/>
</dbReference>
<accession>A0A809S161</accession>
<dbReference type="Pfam" id="PF01584">
    <property type="entry name" value="CheW"/>
    <property type="match status" value="1"/>
</dbReference>
<evidence type="ECO:0000259" key="1">
    <source>
        <dbReference type="PROSITE" id="PS50851"/>
    </source>
</evidence>
<dbReference type="PANTHER" id="PTHR22617:SF43">
    <property type="entry name" value="PROTEIN PILI"/>
    <property type="match status" value="1"/>
</dbReference>
<sequence length="172" mass="19056">MAKKKISLREFQESLVQRLTSARAGQTSRALLGVRAGRDYWLLDLSDSGEIVPLPPLTTVPLTKPWFCGIANIRGTLYSVVDFSAFQGGEATPQNADSRLLIVGGRFGINSALLVNRTLGLRNLDEMELRPAEAESRPWVGEQHADQQGNVWKRLKLRELLGQPDFLEIGLS</sequence>
<dbReference type="Gene3D" id="2.40.50.180">
    <property type="entry name" value="CheA-289, Domain 4"/>
    <property type="match status" value="1"/>
</dbReference>
<dbReference type="GO" id="GO:0005829">
    <property type="term" value="C:cytosol"/>
    <property type="evidence" value="ECO:0007669"/>
    <property type="project" value="TreeGrafter"/>
</dbReference>
<dbReference type="GO" id="GO:0006935">
    <property type="term" value="P:chemotaxis"/>
    <property type="evidence" value="ECO:0007669"/>
    <property type="project" value="InterPro"/>
</dbReference>
<dbReference type="PANTHER" id="PTHR22617">
    <property type="entry name" value="CHEMOTAXIS SENSOR HISTIDINE KINASE-RELATED"/>
    <property type="match status" value="1"/>
</dbReference>
<dbReference type="InterPro" id="IPR036061">
    <property type="entry name" value="CheW-like_dom_sf"/>
</dbReference>
<gene>
    <name evidence="2" type="ORF">DSYM_28750</name>
</gene>
<reference evidence="2" key="1">
    <citation type="journal article" name="DNA Res.">
        <title>The physiological potential of anammox bacteria as revealed by their core genome structure.</title>
        <authorList>
            <person name="Okubo T."/>
            <person name="Toyoda A."/>
            <person name="Fukuhara K."/>
            <person name="Uchiyama I."/>
            <person name="Harigaya Y."/>
            <person name="Kuroiwa M."/>
            <person name="Suzuki T."/>
            <person name="Murakami Y."/>
            <person name="Suwa Y."/>
            <person name="Takami H."/>
        </authorList>
    </citation>
    <scope>NUCLEOTIDE SEQUENCE</scope>
    <source>
        <strain evidence="2">317325-3</strain>
    </source>
</reference>
<protein>
    <submittedName>
        <fullName evidence="2">Chemotaxis protein CheW</fullName>
    </submittedName>
</protein>
<dbReference type="SMART" id="SM00260">
    <property type="entry name" value="CheW"/>
    <property type="match status" value="1"/>
</dbReference>
<evidence type="ECO:0000313" key="2">
    <source>
        <dbReference type="EMBL" id="BBO22176.1"/>
    </source>
</evidence>
<dbReference type="AlphaFoldDB" id="A0A809S161"/>
<dbReference type="PROSITE" id="PS50851">
    <property type="entry name" value="CHEW"/>
    <property type="match status" value="1"/>
</dbReference>
<evidence type="ECO:0000313" key="3">
    <source>
        <dbReference type="Proteomes" id="UP000662914"/>
    </source>
</evidence>
<proteinExistence type="predicted"/>